<dbReference type="AlphaFoldDB" id="A0A6C0EE35"/>
<dbReference type="EMBL" id="MN739796">
    <property type="protein sequence ID" value="QHT26519.1"/>
    <property type="molecule type" value="Genomic_DNA"/>
</dbReference>
<sequence>MTLKLEDIDMKNILYDRPFITTDLGNRVQIVFADDTASGRPSKMIDNMIQERIMPYYSNTHSNAYCGIKMKKLIQKTRDKIREYFCLTKEHKVLFSGNGSTGAINHLAQSINYNKYVKVYIYISTYEHYSNHLPWVEMKKRFDNIEVIKIPFKDDDIDLDKLKNNLAKSTKETDVMNIVTITACSNVTGIMTNVNSVIDIVSKFNKEEKKVYLFLDCACVAPYRRMCCECIDALFVSMHKFVGGTGSPGLLIAKEELFVKNSPFCAGGGCVKKANSHVVEYEDDIEKKEGAGTPNIVGIIRIKYILEFVEKHYDKIKRNEEEITKYVYNKFKDFPKDFQILMNNDKFLDRRLPIVSFYIKDMHYNFIVVLLNDLYGIQSRGGVSCCGMLSEFIQDKTDINGWCRVTFNWMMDKKTIDYIIDAIRYIVENGNKYKDNYEYDEEANLFIPKVKLKKNKKLQD</sequence>
<evidence type="ECO:0000259" key="2">
    <source>
        <dbReference type="Pfam" id="PF00266"/>
    </source>
</evidence>
<evidence type="ECO:0000313" key="3">
    <source>
        <dbReference type="EMBL" id="QHT26519.1"/>
    </source>
</evidence>
<name>A0A6C0EE35_9ZZZZ</name>
<dbReference type="PANTHER" id="PTHR43586">
    <property type="entry name" value="CYSTEINE DESULFURASE"/>
    <property type="match status" value="1"/>
</dbReference>
<protein>
    <recommendedName>
        <fullName evidence="2">Aminotransferase class V domain-containing protein</fullName>
    </recommendedName>
</protein>
<dbReference type="PANTHER" id="PTHR43586:SF8">
    <property type="entry name" value="CYSTEINE DESULFURASE 1, CHLOROPLASTIC"/>
    <property type="match status" value="1"/>
</dbReference>
<dbReference type="InterPro" id="IPR015424">
    <property type="entry name" value="PyrdxlP-dep_Trfase"/>
</dbReference>
<dbReference type="InterPro" id="IPR015421">
    <property type="entry name" value="PyrdxlP-dep_Trfase_major"/>
</dbReference>
<organism evidence="3">
    <name type="scientific">viral metagenome</name>
    <dbReference type="NCBI Taxonomy" id="1070528"/>
    <lineage>
        <taxon>unclassified sequences</taxon>
        <taxon>metagenomes</taxon>
        <taxon>organismal metagenomes</taxon>
    </lineage>
</organism>
<proteinExistence type="predicted"/>
<reference evidence="3" key="1">
    <citation type="journal article" date="2020" name="Nature">
        <title>Giant virus diversity and host interactions through global metagenomics.</title>
        <authorList>
            <person name="Schulz F."/>
            <person name="Roux S."/>
            <person name="Paez-Espino D."/>
            <person name="Jungbluth S."/>
            <person name="Walsh D.A."/>
            <person name="Denef V.J."/>
            <person name="McMahon K.D."/>
            <person name="Konstantinidis K.T."/>
            <person name="Eloe-Fadrosh E.A."/>
            <person name="Kyrpides N.C."/>
            <person name="Woyke T."/>
        </authorList>
    </citation>
    <scope>NUCLEOTIDE SEQUENCE</scope>
    <source>
        <strain evidence="3">GVMAG-M-3300023179-27</strain>
    </source>
</reference>
<dbReference type="Pfam" id="PF00266">
    <property type="entry name" value="Aminotran_5"/>
    <property type="match status" value="1"/>
</dbReference>
<accession>A0A6C0EE35</accession>
<keyword evidence="1" id="KW-0663">Pyridoxal phosphate</keyword>
<dbReference type="Gene3D" id="3.40.640.10">
    <property type="entry name" value="Type I PLP-dependent aspartate aminotransferase-like (Major domain)"/>
    <property type="match status" value="1"/>
</dbReference>
<evidence type="ECO:0000256" key="1">
    <source>
        <dbReference type="ARBA" id="ARBA00022898"/>
    </source>
</evidence>
<dbReference type="InterPro" id="IPR000192">
    <property type="entry name" value="Aminotrans_V_dom"/>
</dbReference>
<dbReference type="InterPro" id="IPR015422">
    <property type="entry name" value="PyrdxlP-dep_Trfase_small"/>
</dbReference>
<dbReference type="SUPFAM" id="SSF53383">
    <property type="entry name" value="PLP-dependent transferases"/>
    <property type="match status" value="1"/>
</dbReference>
<feature type="domain" description="Aminotransferase class V" evidence="2">
    <location>
        <begin position="39"/>
        <end position="418"/>
    </location>
</feature>
<dbReference type="Gene3D" id="3.90.1150.10">
    <property type="entry name" value="Aspartate Aminotransferase, domain 1"/>
    <property type="match status" value="1"/>
</dbReference>